<keyword evidence="4" id="KW-0503">Monooxygenase</keyword>
<dbReference type="PANTHER" id="PTHR30466:SF11">
    <property type="entry name" value="FLAVIN-DEPENDENT MONOOXYGENASE, REDUCTASE SUBUNIT HSAB"/>
    <property type="match status" value="1"/>
</dbReference>
<dbReference type="GO" id="GO:0036382">
    <property type="term" value="F:flavin reductase (NADH) activity"/>
    <property type="evidence" value="ECO:0007669"/>
    <property type="project" value="UniProtKB-EC"/>
</dbReference>
<dbReference type="InterPro" id="IPR012349">
    <property type="entry name" value="Split_barrel_FMN-bd"/>
</dbReference>
<reference evidence="4 5" key="1">
    <citation type="submission" date="2019-11" db="EMBL/GenBank/DDBJ databases">
        <authorList>
            <person name="Holert J."/>
        </authorList>
    </citation>
    <scope>NUCLEOTIDE SEQUENCE [LARGE SCALE GENOMIC DNA]</scope>
    <source>
        <strain evidence="4">BC8_1</strain>
    </source>
</reference>
<protein>
    <submittedName>
        <fullName evidence="4">Flavin-dependent monooxygenase, reductase subunit HsaB</fullName>
        <ecNumber evidence="4">1.5.1.36</ecNumber>
    </submittedName>
</protein>
<evidence type="ECO:0000256" key="2">
    <source>
        <dbReference type="ARBA" id="ARBA00023002"/>
    </source>
</evidence>
<evidence type="ECO:0000256" key="1">
    <source>
        <dbReference type="ARBA" id="ARBA00008898"/>
    </source>
</evidence>
<dbReference type="EMBL" id="CACSIP010000023">
    <property type="protein sequence ID" value="CAA0124334.1"/>
    <property type="molecule type" value="Genomic_DNA"/>
</dbReference>
<evidence type="ECO:0000313" key="5">
    <source>
        <dbReference type="Proteomes" id="UP000430146"/>
    </source>
</evidence>
<organism evidence="4 5">
    <name type="scientific">Mycolicibacterium vanbaalenii</name>
    <name type="common">Mycobacterium vanbaalenii</name>
    <dbReference type="NCBI Taxonomy" id="110539"/>
    <lineage>
        <taxon>Bacteria</taxon>
        <taxon>Bacillati</taxon>
        <taxon>Actinomycetota</taxon>
        <taxon>Actinomycetes</taxon>
        <taxon>Mycobacteriales</taxon>
        <taxon>Mycobacteriaceae</taxon>
        <taxon>Mycolicibacterium</taxon>
    </lineage>
</organism>
<dbReference type="OrthoDB" id="9792858at2"/>
<dbReference type="Pfam" id="PF01613">
    <property type="entry name" value="Flavin_Reduct"/>
    <property type="match status" value="1"/>
</dbReference>
<dbReference type="GO" id="GO:0010181">
    <property type="term" value="F:FMN binding"/>
    <property type="evidence" value="ECO:0007669"/>
    <property type="project" value="InterPro"/>
</dbReference>
<gene>
    <name evidence="4" type="primary">hsaB_2</name>
    <name evidence="4" type="ORF">AELLOGFF_00951</name>
</gene>
<accession>A0A5S9QYN8</accession>
<dbReference type="RefSeq" id="WP_159231574.1">
    <property type="nucleotide sequence ID" value="NZ_CACSIP010000023.1"/>
</dbReference>
<dbReference type="InterPro" id="IPR050268">
    <property type="entry name" value="NADH-dep_flavin_reductase"/>
</dbReference>
<dbReference type="GO" id="GO:0042602">
    <property type="term" value="F:riboflavin reductase (NADPH) activity"/>
    <property type="evidence" value="ECO:0007669"/>
    <property type="project" value="TreeGrafter"/>
</dbReference>
<comment type="similarity">
    <text evidence="1">Belongs to the non-flavoprotein flavin reductase family.</text>
</comment>
<evidence type="ECO:0000259" key="3">
    <source>
        <dbReference type="SMART" id="SM00903"/>
    </source>
</evidence>
<dbReference type="InterPro" id="IPR002563">
    <property type="entry name" value="Flavin_Rdtase-like_dom"/>
</dbReference>
<dbReference type="SMART" id="SM00903">
    <property type="entry name" value="Flavin_Reduct"/>
    <property type="match status" value="1"/>
</dbReference>
<dbReference type="SUPFAM" id="SSF50475">
    <property type="entry name" value="FMN-binding split barrel"/>
    <property type="match status" value="1"/>
</dbReference>
<keyword evidence="5" id="KW-1185">Reference proteome</keyword>
<dbReference type="Proteomes" id="UP000430146">
    <property type="component" value="Unassembled WGS sequence"/>
</dbReference>
<dbReference type="PANTHER" id="PTHR30466">
    <property type="entry name" value="FLAVIN REDUCTASE"/>
    <property type="match status" value="1"/>
</dbReference>
<evidence type="ECO:0000313" key="4">
    <source>
        <dbReference type="EMBL" id="CAA0124334.1"/>
    </source>
</evidence>
<keyword evidence="2 4" id="KW-0560">Oxidoreductase</keyword>
<dbReference type="AlphaFoldDB" id="A0A5S9QYN8"/>
<proteinExistence type="inferred from homology"/>
<feature type="domain" description="Flavin reductase like" evidence="3">
    <location>
        <begin position="20"/>
        <end position="162"/>
    </location>
</feature>
<sequence length="172" mass="18117">MSTEPDLETEVDDRDLRALLARVPSCVVAVTARVDDRPVVMVVSSFVGISLAPALVGFCAQATSTTWPLIKRADSIGLSVLAEQHKNDVRTMAARTGDRLAGMETFAVADGTPFISGATAWLQTDLLSETLLGDHAFAVLSVRGLRVGAKGALVFHEGTFKGCARLVAHPAG</sequence>
<dbReference type="GO" id="GO:0004497">
    <property type="term" value="F:monooxygenase activity"/>
    <property type="evidence" value="ECO:0007669"/>
    <property type="project" value="UniProtKB-KW"/>
</dbReference>
<name>A0A5S9QYN8_MYCVN</name>
<dbReference type="Gene3D" id="2.30.110.10">
    <property type="entry name" value="Electron Transport, Fmn-binding Protein, Chain A"/>
    <property type="match status" value="1"/>
</dbReference>
<dbReference type="EC" id="1.5.1.36" evidence="4"/>